<evidence type="ECO:0000256" key="5">
    <source>
        <dbReference type="ARBA" id="ARBA00023239"/>
    </source>
</evidence>
<dbReference type="GO" id="GO:0005524">
    <property type="term" value="F:ATP binding"/>
    <property type="evidence" value="ECO:0007669"/>
    <property type="project" value="UniProtKB-KW"/>
</dbReference>
<dbReference type="KEGG" id="prei:PRSY57_1142300"/>
<dbReference type="HAMAP" id="MF_01965">
    <property type="entry name" value="NADHX_dehydratase"/>
    <property type="match status" value="1"/>
</dbReference>
<dbReference type="GeneID" id="24532008"/>
<feature type="binding site" evidence="6">
    <location>
        <begin position="246"/>
        <end position="250"/>
    </location>
    <ligand>
        <name>ATP</name>
        <dbReference type="ChEBI" id="CHEBI:30616"/>
    </ligand>
</feature>
<reference evidence="8 9" key="1">
    <citation type="journal article" date="2016" name="Nat. Commun.">
        <title>Genomes of cryptic chimpanzee Plasmodium species reveal key evolutionary events leading to human malaria.</title>
        <authorList>
            <person name="Sundararaman S.A."/>
            <person name="Plenderleith L.J."/>
            <person name="Liu W."/>
            <person name="Loy D.E."/>
            <person name="Learn G.H."/>
            <person name="Li Y."/>
            <person name="Shaw K.S."/>
            <person name="Ayouba A."/>
            <person name="Peeters M."/>
            <person name="Speede S."/>
            <person name="Shaw G.M."/>
            <person name="Bushman F.D."/>
            <person name="Brisson D."/>
            <person name="Rayner J.C."/>
            <person name="Sharp P.M."/>
            <person name="Hahn B.H."/>
        </authorList>
    </citation>
    <scope>NUCLEOTIDE SEQUENCE [LARGE SCALE GENOMIC DNA]</scope>
    <source>
        <strain evidence="8 9">SY57</strain>
    </source>
</reference>
<evidence type="ECO:0000256" key="6">
    <source>
        <dbReference type="HAMAP-Rule" id="MF_03157"/>
    </source>
</evidence>
<evidence type="ECO:0000256" key="2">
    <source>
        <dbReference type="ARBA" id="ARBA00022840"/>
    </source>
</evidence>
<dbReference type="InterPro" id="IPR000631">
    <property type="entry name" value="CARKD"/>
</dbReference>
<dbReference type="VEuPathDB" id="PlasmoDB:PRG01_1141300"/>
<sequence length="403" mass="46690">MDELDSSFEGSYAHQDLKKRLLNNDLYAIKDVIVPELRKDEYKGCSGKICVIGGSEVYSGAVYLSSISTMKVGGDLCFVITTEENKYALKSYSCELIVYPYLYTKKSYIKEIENSPLDKCIKYLLERIDACVVGPGLGEIDEFTEECLIYILEKFIEKNIFLILDADIIQFIMTNRKIFNIIKNYKNSLLTPNINELRKMLTHLNNNNIINEDIKNIDFKHLTVYKIIQYAHALKSVLNGPKILIKGFHDVYISDHFFFVFFMKRQCLKRSGGFGDILAGIVSVFLCWASKIIKQGIELKDIITTKETLLSQYFKDTVYTNTHVQNNELLQTVAIFNASYFLKYLCKKCFRKNHRGLLASDVVNSIPPNFYRIYDLKKKKIKKNQMKNNKMKNNKIKINKIKK</sequence>
<keyword evidence="1 6" id="KW-0547">Nucleotide-binding</keyword>
<gene>
    <name evidence="8" type="ORF">PRSY57_1142300</name>
</gene>
<dbReference type="EMBL" id="LVLA01000012">
    <property type="protein sequence ID" value="KYN96775.1"/>
    <property type="molecule type" value="Genomic_DNA"/>
</dbReference>
<dbReference type="PANTHER" id="PTHR12592">
    <property type="entry name" value="ATP-DEPENDENT (S)-NAD(P)H-HYDRATE DEHYDRATASE FAMILY MEMBER"/>
    <property type="match status" value="1"/>
</dbReference>
<accession>A0A151LCS3</accession>
<dbReference type="InterPro" id="IPR029056">
    <property type="entry name" value="Ribokinase-like"/>
</dbReference>
<dbReference type="RefSeq" id="XP_012763836.2">
    <property type="nucleotide sequence ID" value="XM_012908382.2"/>
</dbReference>
<keyword evidence="4 6" id="KW-0520">NAD</keyword>
<dbReference type="GO" id="GO:0110051">
    <property type="term" value="P:metabolite repair"/>
    <property type="evidence" value="ECO:0007669"/>
    <property type="project" value="TreeGrafter"/>
</dbReference>
<keyword evidence="8" id="KW-0808">Transferase</keyword>
<dbReference type="GO" id="GO:0046496">
    <property type="term" value="P:nicotinamide nucleotide metabolic process"/>
    <property type="evidence" value="ECO:0007669"/>
    <property type="project" value="UniProtKB-UniRule"/>
</dbReference>
<feature type="binding site" evidence="6">
    <location>
        <position position="136"/>
    </location>
    <ligand>
        <name>(6S)-NADPHX</name>
        <dbReference type="ChEBI" id="CHEBI:64076"/>
    </ligand>
</feature>
<evidence type="ECO:0000259" key="7">
    <source>
        <dbReference type="PROSITE" id="PS51383"/>
    </source>
</evidence>
<dbReference type="EC" id="4.2.1.93" evidence="6"/>
<dbReference type="PROSITE" id="PS51383">
    <property type="entry name" value="YJEF_C_3"/>
    <property type="match status" value="1"/>
</dbReference>
<dbReference type="GO" id="GO:0016301">
    <property type="term" value="F:kinase activity"/>
    <property type="evidence" value="ECO:0007669"/>
    <property type="project" value="UniProtKB-KW"/>
</dbReference>
<comment type="function">
    <text evidence="6">Catalyzes the dehydration of the S-form of NAD(P)HX at the expense of ATP, which is converted to ADP. Together with NAD(P)HX epimerase, which catalyzes the epimerization of the S- and R-forms, the enzyme allows the repair of both epimers of NAD(P)HX, a damaged form of NAD(P)H that is a result of enzymatic or heat-dependent hydration.</text>
</comment>
<evidence type="ECO:0000313" key="9">
    <source>
        <dbReference type="Proteomes" id="UP000076359"/>
    </source>
</evidence>
<evidence type="ECO:0000313" key="8">
    <source>
        <dbReference type="EMBL" id="KYN96775.1"/>
    </source>
</evidence>
<comment type="similarity">
    <text evidence="6">Belongs to the NnrD/CARKD family.</text>
</comment>
<comment type="catalytic activity">
    <reaction evidence="6">
        <text>(6S)-NADHX + ATP = ADP + phosphate + NADH + H(+)</text>
        <dbReference type="Rhea" id="RHEA:19017"/>
        <dbReference type="ChEBI" id="CHEBI:15378"/>
        <dbReference type="ChEBI" id="CHEBI:30616"/>
        <dbReference type="ChEBI" id="CHEBI:43474"/>
        <dbReference type="ChEBI" id="CHEBI:57945"/>
        <dbReference type="ChEBI" id="CHEBI:64074"/>
        <dbReference type="ChEBI" id="CHEBI:456216"/>
        <dbReference type="EC" id="4.2.1.93"/>
    </reaction>
</comment>
<evidence type="ECO:0000256" key="1">
    <source>
        <dbReference type="ARBA" id="ARBA00022741"/>
    </source>
</evidence>
<dbReference type="Proteomes" id="UP000076359">
    <property type="component" value="Unassembled WGS sequence"/>
</dbReference>
<feature type="binding site" evidence="6">
    <location>
        <begin position="193"/>
        <end position="199"/>
    </location>
    <ligand>
        <name>(6S)-NADPHX</name>
        <dbReference type="ChEBI" id="CHEBI:64076"/>
    </ligand>
</feature>
<name>A0A151LCS3_PLARE</name>
<comment type="caution">
    <text evidence="8">The sequence shown here is derived from an EMBL/GenBank/DDBJ whole genome shotgun (WGS) entry which is preliminary data.</text>
</comment>
<feature type="domain" description="YjeF C-terminal" evidence="7">
    <location>
        <begin position="26"/>
        <end position="373"/>
    </location>
</feature>
<comment type="cofactor">
    <cofactor evidence="6">
        <name>Mg(2+)</name>
        <dbReference type="ChEBI" id="CHEBI:18420"/>
    </cofactor>
</comment>
<dbReference type="SUPFAM" id="SSF53613">
    <property type="entry name" value="Ribokinase-like"/>
    <property type="match status" value="1"/>
</dbReference>
<keyword evidence="6" id="KW-0597">Phosphoprotein</keyword>
<dbReference type="Pfam" id="PF01256">
    <property type="entry name" value="Carb_kinase"/>
    <property type="match status" value="1"/>
</dbReference>
<evidence type="ECO:0000256" key="4">
    <source>
        <dbReference type="ARBA" id="ARBA00023027"/>
    </source>
</evidence>
<feature type="binding site" evidence="6">
    <location>
        <position position="276"/>
    </location>
    <ligand>
        <name>(6S)-NADPHX</name>
        <dbReference type="ChEBI" id="CHEBI:64076"/>
    </ligand>
</feature>
<dbReference type="PANTHER" id="PTHR12592:SF0">
    <property type="entry name" value="ATP-DEPENDENT (S)-NAD(P)H-HYDRATE DEHYDRATASE"/>
    <property type="match status" value="1"/>
</dbReference>
<proteinExistence type="inferred from homology"/>
<keyword evidence="8" id="KW-0418">Kinase</keyword>
<dbReference type="CDD" id="cd01171">
    <property type="entry name" value="YXKO-related"/>
    <property type="match status" value="1"/>
</dbReference>
<dbReference type="GO" id="GO:0047453">
    <property type="term" value="F:ATP-dependent NAD(P)H-hydrate dehydratase activity"/>
    <property type="evidence" value="ECO:0007669"/>
    <property type="project" value="UniProtKB-UniRule"/>
</dbReference>
<organism evidence="8 9">
    <name type="scientific">Plasmodium reichenowi</name>
    <dbReference type="NCBI Taxonomy" id="5854"/>
    <lineage>
        <taxon>Eukaryota</taxon>
        <taxon>Sar</taxon>
        <taxon>Alveolata</taxon>
        <taxon>Apicomplexa</taxon>
        <taxon>Aconoidasida</taxon>
        <taxon>Haemosporida</taxon>
        <taxon>Plasmodiidae</taxon>
        <taxon>Plasmodium</taxon>
        <taxon>Plasmodium (Laverania)</taxon>
    </lineage>
</organism>
<dbReference type="AlphaFoldDB" id="A0A151LCS3"/>
<protein>
    <recommendedName>
        <fullName evidence="6">ATP-dependent (S)-NAD(P)H-hydrate dehydratase</fullName>
        <ecNumber evidence="6">4.2.1.93</ecNumber>
    </recommendedName>
    <alternativeName>
        <fullName evidence="6">ATP-dependent NAD(P)HX dehydratase</fullName>
    </alternativeName>
</protein>
<feature type="binding site" evidence="6">
    <location>
        <begin position="266"/>
        <end position="275"/>
    </location>
    <ligand>
        <name>ATP</name>
        <dbReference type="ChEBI" id="CHEBI:30616"/>
    </ligand>
</feature>
<evidence type="ECO:0000256" key="3">
    <source>
        <dbReference type="ARBA" id="ARBA00022857"/>
    </source>
</evidence>
<keyword evidence="5 6" id="KW-0456">Lyase</keyword>
<dbReference type="Gene3D" id="3.40.1190.20">
    <property type="match status" value="1"/>
</dbReference>
<keyword evidence="3" id="KW-0521">NADP</keyword>
<keyword evidence="2 6" id="KW-0067">ATP-binding</keyword>
<dbReference type="VEuPathDB" id="PlasmoDB:PRCDC_1142300"/>
<comment type="catalytic activity">
    <reaction evidence="6">
        <text>(6S)-NADPHX + ATP = ADP + phosphate + NADPH + H(+)</text>
        <dbReference type="Rhea" id="RHEA:32231"/>
        <dbReference type="ChEBI" id="CHEBI:15378"/>
        <dbReference type="ChEBI" id="CHEBI:30616"/>
        <dbReference type="ChEBI" id="CHEBI:43474"/>
        <dbReference type="ChEBI" id="CHEBI:57783"/>
        <dbReference type="ChEBI" id="CHEBI:64076"/>
        <dbReference type="ChEBI" id="CHEBI:456216"/>
        <dbReference type="EC" id="4.2.1.93"/>
    </reaction>
</comment>